<comment type="caution">
    <text evidence="2">The sequence shown here is derived from an EMBL/GenBank/DDBJ whole genome shotgun (WGS) entry which is preliminary data.</text>
</comment>
<dbReference type="EMBL" id="JANJOU010000002">
    <property type="protein sequence ID" value="MCR0981400.1"/>
    <property type="molecule type" value="Genomic_DNA"/>
</dbReference>
<sequence>MDDILAAPDPDPRKVLGWLPPYGEWRELWFTHRPGMDPVPDEPILADLEAAVLAGWAEGGEMTFGFNDDNQADGARTMRAYCTTPAGLRAKAAAERRWASSPARASDDFGRQA</sequence>
<evidence type="ECO:0000256" key="1">
    <source>
        <dbReference type="SAM" id="MobiDB-lite"/>
    </source>
</evidence>
<evidence type="ECO:0000313" key="2">
    <source>
        <dbReference type="EMBL" id="MCR0981400.1"/>
    </source>
</evidence>
<evidence type="ECO:0000313" key="3">
    <source>
        <dbReference type="Proteomes" id="UP001524642"/>
    </source>
</evidence>
<proteinExistence type="predicted"/>
<dbReference type="RefSeq" id="WP_257715068.1">
    <property type="nucleotide sequence ID" value="NZ_JANJOU010000002.1"/>
</dbReference>
<keyword evidence="3" id="KW-1185">Reference proteome</keyword>
<organism evidence="2 3">
    <name type="scientific">Roseomonas populi</name>
    <dbReference type="NCBI Taxonomy" id="3121582"/>
    <lineage>
        <taxon>Bacteria</taxon>
        <taxon>Pseudomonadati</taxon>
        <taxon>Pseudomonadota</taxon>
        <taxon>Alphaproteobacteria</taxon>
        <taxon>Acetobacterales</taxon>
        <taxon>Roseomonadaceae</taxon>
        <taxon>Roseomonas</taxon>
    </lineage>
</organism>
<protein>
    <submittedName>
        <fullName evidence="2">Uncharacterized protein</fullName>
    </submittedName>
</protein>
<gene>
    <name evidence="2" type="ORF">NRP21_04980</name>
</gene>
<name>A0ABT1WZY0_9PROT</name>
<reference evidence="2 3" key="1">
    <citation type="submission" date="2022-06" db="EMBL/GenBank/DDBJ databases">
        <title>Roseomonas CN29.</title>
        <authorList>
            <person name="Cheng Y."/>
            <person name="He X."/>
        </authorList>
    </citation>
    <scope>NUCLEOTIDE SEQUENCE [LARGE SCALE GENOMIC DNA]</scope>
    <source>
        <strain evidence="2 3">CN29</strain>
    </source>
</reference>
<dbReference type="Proteomes" id="UP001524642">
    <property type="component" value="Unassembled WGS sequence"/>
</dbReference>
<feature type="region of interest" description="Disordered" evidence="1">
    <location>
        <begin position="93"/>
        <end position="113"/>
    </location>
</feature>
<accession>A0ABT1WZY0</accession>